<proteinExistence type="predicted"/>
<protein>
    <submittedName>
        <fullName evidence="5">ABC transporter ATP binding protein</fullName>
    </submittedName>
</protein>
<dbReference type="CDD" id="cd03221">
    <property type="entry name" value="ABCF_EF-3"/>
    <property type="match status" value="1"/>
</dbReference>
<dbReference type="SUPFAM" id="SSF52540">
    <property type="entry name" value="P-loop containing nucleoside triphosphate hydrolases"/>
    <property type="match status" value="2"/>
</dbReference>
<dbReference type="PANTHER" id="PTHR19211">
    <property type="entry name" value="ATP-BINDING TRANSPORT PROTEIN-RELATED"/>
    <property type="match status" value="1"/>
</dbReference>
<evidence type="ECO:0000313" key="6">
    <source>
        <dbReference type="Proteomes" id="UP000254794"/>
    </source>
</evidence>
<dbReference type="EMBL" id="UGOD01000001">
    <property type="protein sequence ID" value="STX52389.1"/>
    <property type="molecule type" value="Genomic_DNA"/>
</dbReference>
<dbReference type="PROSITE" id="PS50893">
    <property type="entry name" value="ABC_TRANSPORTER_2"/>
    <property type="match status" value="2"/>
</dbReference>
<evidence type="ECO:0000256" key="2">
    <source>
        <dbReference type="ARBA" id="ARBA00022741"/>
    </source>
</evidence>
<dbReference type="RefSeq" id="WP_115331953.1">
    <property type="nucleotide sequence ID" value="NZ_CAAAHP010000006.1"/>
</dbReference>
<evidence type="ECO:0000256" key="1">
    <source>
        <dbReference type="ARBA" id="ARBA00022737"/>
    </source>
</evidence>
<dbReference type="Pfam" id="PF00005">
    <property type="entry name" value="ABC_tran"/>
    <property type="match status" value="2"/>
</dbReference>
<dbReference type="PANTHER" id="PTHR19211:SF6">
    <property type="entry name" value="BLL7188 PROTEIN"/>
    <property type="match status" value="1"/>
</dbReference>
<organism evidence="5 6">
    <name type="scientific">Legionella busanensis</name>
    <dbReference type="NCBI Taxonomy" id="190655"/>
    <lineage>
        <taxon>Bacteria</taxon>
        <taxon>Pseudomonadati</taxon>
        <taxon>Pseudomonadota</taxon>
        <taxon>Gammaproteobacteria</taxon>
        <taxon>Legionellales</taxon>
        <taxon>Legionellaceae</taxon>
        <taxon>Legionella</taxon>
    </lineage>
</organism>
<reference evidence="5 6" key="1">
    <citation type="submission" date="2018-06" db="EMBL/GenBank/DDBJ databases">
        <authorList>
            <consortium name="Pathogen Informatics"/>
            <person name="Doyle S."/>
        </authorList>
    </citation>
    <scope>NUCLEOTIDE SEQUENCE [LARGE SCALE GENOMIC DNA]</scope>
    <source>
        <strain evidence="5 6">NCTC13316</strain>
    </source>
</reference>
<dbReference type="GO" id="GO:0016887">
    <property type="term" value="F:ATP hydrolysis activity"/>
    <property type="evidence" value="ECO:0007669"/>
    <property type="project" value="InterPro"/>
</dbReference>
<feature type="domain" description="ABC transporter" evidence="4">
    <location>
        <begin position="342"/>
        <end position="532"/>
    </location>
</feature>
<dbReference type="InterPro" id="IPR027417">
    <property type="entry name" value="P-loop_NTPase"/>
</dbReference>
<dbReference type="OrthoDB" id="9808609at2"/>
<dbReference type="SMART" id="SM00382">
    <property type="entry name" value="AAA"/>
    <property type="match status" value="2"/>
</dbReference>
<keyword evidence="2" id="KW-0547">Nucleotide-binding</keyword>
<dbReference type="AlphaFoldDB" id="A0A378JQD7"/>
<feature type="domain" description="ABC transporter" evidence="4">
    <location>
        <begin position="2"/>
        <end position="239"/>
    </location>
</feature>
<gene>
    <name evidence="5" type="primary">yheS_2</name>
    <name evidence="5" type="ORF">NCTC13316_02502</name>
</gene>
<dbReference type="Proteomes" id="UP000254794">
    <property type="component" value="Unassembled WGS sequence"/>
</dbReference>
<dbReference type="GO" id="GO:0005524">
    <property type="term" value="F:ATP binding"/>
    <property type="evidence" value="ECO:0007669"/>
    <property type="project" value="UniProtKB-KW"/>
</dbReference>
<dbReference type="InterPro" id="IPR050611">
    <property type="entry name" value="ABCF"/>
</dbReference>
<dbReference type="InterPro" id="IPR003439">
    <property type="entry name" value="ABC_transporter-like_ATP-bd"/>
</dbReference>
<keyword evidence="3" id="KW-0067">ATP-binding</keyword>
<evidence type="ECO:0000256" key="3">
    <source>
        <dbReference type="ARBA" id="ARBA00022840"/>
    </source>
</evidence>
<keyword evidence="1" id="KW-0677">Repeat</keyword>
<name>A0A378JQD7_9GAMM</name>
<sequence length="532" mass="60133">MYRIPSIIAQYLSYDFTTAGSPFKDISLSLSQKRYGIVGDNGVGKTTLLKILAKVLKPERGSLEIQGTVAYCPQINTYDNKSNVAKLLGIHNKLEALDRIDQGYYLEEDYELIGNDWDIKTRAQQILIDLDLETIGFERTLTSLSGGQKTKCWLARAMLSYADFILLDEPTNNLDSETKDYFFNWLQKTKQGIIIASHDRQLLNYVDEIIELTSIGIQHYGGNHTFYQAQKNTEQQAIKQQFMAAKKQLISTEHTIQVTQEKHERRRKKGRALRKTGKIDKMAANSKQGRCEKTQSKNKIQAAHSLQKAQDKVQLIKSHIEIKERITANLDASILPANKIIINIEELTFGFNKQKPLFINFNLTLLGKDRLSIAGKNGTGKSTLIKIILGHLKPQMGKIYRGFSVACYLDQNLNYLTENLTLVENLCLKNPSFSLQEAYARLAAFNFRNKLAMKRAIELSGGEYMRAGLAISLAAEKQPQLLILDEPTNHLDIRSIEAIEEMLCAYKGTLIVVSHDKNFLSNIGITNSIYLS</sequence>
<keyword evidence="6" id="KW-1185">Reference proteome</keyword>
<dbReference type="Gene3D" id="3.40.50.300">
    <property type="entry name" value="P-loop containing nucleotide triphosphate hydrolases"/>
    <property type="match status" value="2"/>
</dbReference>
<evidence type="ECO:0000313" key="5">
    <source>
        <dbReference type="EMBL" id="STX52389.1"/>
    </source>
</evidence>
<accession>A0A378JQD7</accession>
<evidence type="ECO:0000259" key="4">
    <source>
        <dbReference type="PROSITE" id="PS50893"/>
    </source>
</evidence>
<dbReference type="InterPro" id="IPR003593">
    <property type="entry name" value="AAA+_ATPase"/>
</dbReference>